<dbReference type="Pfam" id="PF06971">
    <property type="entry name" value="Put_DNA-bind_N"/>
    <property type="match status" value="1"/>
</dbReference>
<evidence type="ECO:0000313" key="10">
    <source>
        <dbReference type="Proteomes" id="UP000094714"/>
    </source>
</evidence>
<dbReference type="NCBIfam" id="NF003989">
    <property type="entry name" value="PRK05472.1-3"/>
    <property type="match status" value="1"/>
</dbReference>
<dbReference type="GO" id="GO:0005737">
    <property type="term" value="C:cytoplasm"/>
    <property type="evidence" value="ECO:0007669"/>
    <property type="project" value="UniProtKB-SubCell"/>
</dbReference>
<protein>
    <recommendedName>
        <fullName evidence="7">Redox-sensing transcriptional repressor Rex</fullName>
    </recommendedName>
</protein>
<feature type="domain" description="CoA-binding" evidence="8">
    <location>
        <begin position="90"/>
        <end position="191"/>
    </location>
</feature>
<evidence type="ECO:0000313" key="9">
    <source>
        <dbReference type="EMBL" id="AOR74657.1"/>
    </source>
</evidence>
<evidence type="ECO:0000256" key="6">
    <source>
        <dbReference type="ARBA" id="ARBA00023163"/>
    </source>
</evidence>
<keyword evidence="9" id="KW-0808">Transferase</keyword>
<dbReference type="Gene3D" id="3.40.50.720">
    <property type="entry name" value="NAD(P)-binding Rossmann-like Domain"/>
    <property type="match status" value="1"/>
</dbReference>
<dbReference type="InterPro" id="IPR036390">
    <property type="entry name" value="WH_DNA-bd_sf"/>
</dbReference>
<evidence type="ECO:0000256" key="4">
    <source>
        <dbReference type="ARBA" id="ARBA00023027"/>
    </source>
</evidence>
<dbReference type="EMBL" id="CP017151">
    <property type="protein sequence ID" value="AOR74657.1"/>
    <property type="molecule type" value="Genomic_DNA"/>
</dbReference>
<evidence type="ECO:0000256" key="2">
    <source>
        <dbReference type="ARBA" id="ARBA00022491"/>
    </source>
</evidence>
<dbReference type="SMART" id="SM00881">
    <property type="entry name" value="CoA_binding"/>
    <property type="match status" value="1"/>
</dbReference>
<keyword evidence="3 7" id="KW-0805">Transcription regulation</keyword>
<dbReference type="PANTHER" id="PTHR35786">
    <property type="entry name" value="REDOX-SENSING TRANSCRIPTIONAL REPRESSOR REX"/>
    <property type="match status" value="1"/>
</dbReference>
<sequence>MFHNQRNGGIIMPNRKIPRATAKRLPVYYRYLNVLLNANKHRVSSTELSEAVQVDSATIRRDFSYFGELGKRGYGYDVEKLLNFFKGILKQDKLTSVALVGVGSLGSALMNYNFHQSTNLRISAAFDPKESLANTVKSGIPVYPVEDMKKQIKEQQIDAVILTVPGSESQAVTDQLVEAGVHGILNFTPVRLSVPKDVQVQNIDLTNELQTLIYFIESNKVTTDDED</sequence>
<keyword evidence="9" id="KW-0548">Nucleotidyltransferase</keyword>
<dbReference type="PANTHER" id="PTHR35786:SF1">
    <property type="entry name" value="REDOX-SENSING TRANSCRIPTIONAL REPRESSOR REX 1"/>
    <property type="match status" value="1"/>
</dbReference>
<dbReference type="NCBIfam" id="NF003995">
    <property type="entry name" value="PRK05472.2-4"/>
    <property type="match status" value="1"/>
</dbReference>
<dbReference type="NCBIfam" id="NF003994">
    <property type="entry name" value="PRK05472.2-3"/>
    <property type="match status" value="1"/>
</dbReference>
<name>A0A1D7ZXR3_LIMFE</name>
<evidence type="ECO:0000259" key="8">
    <source>
        <dbReference type="SMART" id="SM00881"/>
    </source>
</evidence>
<feature type="binding site" evidence="7">
    <location>
        <begin position="101"/>
        <end position="106"/>
    </location>
    <ligand>
        <name>NAD(+)</name>
        <dbReference type="ChEBI" id="CHEBI:57540"/>
    </ligand>
</feature>
<dbReference type="GO" id="GO:0051775">
    <property type="term" value="P:response to redox state"/>
    <property type="evidence" value="ECO:0007669"/>
    <property type="project" value="InterPro"/>
</dbReference>
<evidence type="ECO:0000256" key="1">
    <source>
        <dbReference type="ARBA" id="ARBA00022490"/>
    </source>
</evidence>
<gene>
    <name evidence="7" type="primary">rex</name>
    <name evidence="9" type="ORF">LACFE_CDS1204</name>
</gene>
<dbReference type="Proteomes" id="UP000094714">
    <property type="component" value="Chromosome"/>
</dbReference>
<dbReference type="InterPro" id="IPR036388">
    <property type="entry name" value="WH-like_DNA-bd_sf"/>
</dbReference>
<dbReference type="NCBIfam" id="NF003996">
    <property type="entry name" value="PRK05472.2-5"/>
    <property type="match status" value="1"/>
</dbReference>
<keyword evidence="2 7" id="KW-0678">Repressor</keyword>
<dbReference type="GO" id="GO:0016874">
    <property type="term" value="F:ligase activity"/>
    <property type="evidence" value="ECO:0007669"/>
    <property type="project" value="UniProtKB-KW"/>
</dbReference>
<proteinExistence type="inferred from homology"/>
<comment type="similarity">
    <text evidence="7">Belongs to the transcriptional regulatory Rex family.</text>
</comment>
<dbReference type="GO" id="GO:0016779">
    <property type="term" value="F:nucleotidyltransferase activity"/>
    <property type="evidence" value="ECO:0007669"/>
    <property type="project" value="UniProtKB-KW"/>
</dbReference>
<dbReference type="AlphaFoldDB" id="A0A1D7ZXR3"/>
<dbReference type="InterPro" id="IPR058203">
    <property type="entry name" value="Rex_bacilli-type"/>
</dbReference>
<dbReference type="Pfam" id="PF02629">
    <property type="entry name" value="CoA_binding"/>
    <property type="match status" value="1"/>
</dbReference>
<accession>A0A1D7ZXR3</accession>
<dbReference type="GO" id="GO:0045892">
    <property type="term" value="P:negative regulation of DNA-templated transcription"/>
    <property type="evidence" value="ECO:0007669"/>
    <property type="project" value="InterPro"/>
</dbReference>
<dbReference type="NCBIfam" id="NF003991">
    <property type="entry name" value="PRK05472.1-5"/>
    <property type="match status" value="1"/>
</dbReference>
<dbReference type="InterPro" id="IPR003781">
    <property type="entry name" value="CoA-bd"/>
</dbReference>
<comment type="subunit">
    <text evidence="7">Homodimer.</text>
</comment>
<dbReference type="PATRIC" id="fig|1613.112.peg.1262"/>
<evidence type="ECO:0000256" key="3">
    <source>
        <dbReference type="ARBA" id="ARBA00023015"/>
    </source>
</evidence>
<dbReference type="GO" id="GO:0003677">
    <property type="term" value="F:DNA binding"/>
    <property type="evidence" value="ECO:0007669"/>
    <property type="project" value="UniProtKB-UniRule"/>
</dbReference>
<dbReference type="GO" id="GO:0003700">
    <property type="term" value="F:DNA-binding transcription factor activity"/>
    <property type="evidence" value="ECO:0007669"/>
    <property type="project" value="UniProtKB-UniRule"/>
</dbReference>
<evidence type="ECO:0000256" key="7">
    <source>
        <dbReference type="HAMAP-Rule" id="MF_01131"/>
    </source>
</evidence>
<keyword evidence="6 7" id="KW-0804">Transcription</keyword>
<organism evidence="9 10">
    <name type="scientific">Limosilactobacillus fermentum</name>
    <name type="common">Lactobacillus fermentum</name>
    <dbReference type="NCBI Taxonomy" id="1613"/>
    <lineage>
        <taxon>Bacteria</taxon>
        <taxon>Bacillati</taxon>
        <taxon>Bacillota</taxon>
        <taxon>Bacilli</taxon>
        <taxon>Lactobacillales</taxon>
        <taxon>Lactobacillaceae</taxon>
        <taxon>Limosilactobacillus</taxon>
    </lineage>
</organism>
<keyword evidence="9" id="KW-0436">Ligase</keyword>
<evidence type="ECO:0000256" key="5">
    <source>
        <dbReference type="ARBA" id="ARBA00023125"/>
    </source>
</evidence>
<keyword evidence="4 7" id="KW-0520">NAD</keyword>
<comment type="subcellular location">
    <subcellularLocation>
        <location evidence="7">Cytoplasm</location>
    </subcellularLocation>
</comment>
<keyword evidence="5 7" id="KW-0238">DNA-binding</keyword>
<comment type="function">
    <text evidence="7">Modulates transcription in response to changes in cellular NADH/NAD(+) redox state.</text>
</comment>
<keyword evidence="1 7" id="KW-0963">Cytoplasm</keyword>
<dbReference type="SUPFAM" id="SSF46785">
    <property type="entry name" value="Winged helix' DNA-binding domain"/>
    <property type="match status" value="1"/>
</dbReference>
<reference evidence="9 10" key="1">
    <citation type="submission" date="2016-09" db="EMBL/GenBank/DDBJ databases">
        <title>Genome Sequence of the Lactobacillus fermentum strain NCC2970 (CNCM I-5068).</title>
        <authorList>
            <person name="Barretto C."/>
            <person name="Ngom-Bru C."/>
            <person name="Genevaz A."/>
            <person name="Fournier C."/>
            <person name="Moine D."/>
            <person name="Kassam M."/>
            <person name="Iltis A."/>
            <person name="Sagory-Zalkind P."/>
            <person name="Faucherand G."/>
            <person name="Descombes P."/>
            <person name="Duboux S."/>
        </authorList>
    </citation>
    <scope>NUCLEOTIDE SEQUENCE [LARGE SCALE GENOMIC DNA]</scope>
    <source>
        <strain evidence="9 10">NCC2970</strain>
    </source>
</reference>
<feature type="DNA-binding region" description="H-T-H motif" evidence="7">
    <location>
        <begin position="27"/>
        <end position="66"/>
    </location>
</feature>
<dbReference type="InterPro" id="IPR022876">
    <property type="entry name" value="Tscrpt_rep_Rex"/>
</dbReference>
<dbReference type="InterPro" id="IPR009718">
    <property type="entry name" value="Rex_DNA-bd_C_dom"/>
</dbReference>
<dbReference type="Gene3D" id="1.10.10.10">
    <property type="entry name" value="Winged helix-like DNA-binding domain superfamily/Winged helix DNA-binding domain"/>
    <property type="match status" value="1"/>
</dbReference>
<dbReference type="InterPro" id="IPR036291">
    <property type="entry name" value="NAD(P)-bd_dom_sf"/>
</dbReference>
<dbReference type="SUPFAM" id="SSF51735">
    <property type="entry name" value="NAD(P)-binding Rossmann-fold domains"/>
    <property type="match status" value="1"/>
</dbReference>
<dbReference type="HAMAP" id="MF_01131">
    <property type="entry name" value="Rex"/>
    <property type="match status" value="1"/>
</dbReference>